<feature type="compositionally biased region" description="Basic and acidic residues" evidence="1">
    <location>
        <begin position="683"/>
        <end position="706"/>
    </location>
</feature>
<feature type="compositionally biased region" description="Basic and acidic residues" evidence="1">
    <location>
        <begin position="116"/>
        <end position="132"/>
    </location>
</feature>
<accession>Q3JJ58</accession>
<feature type="region of interest" description="Disordered" evidence="1">
    <location>
        <begin position="1095"/>
        <end position="1127"/>
    </location>
</feature>
<proteinExistence type="predicted"/>
<dbReference type="AlphaFoldDB" id="Q3JJ58"/>
<feature type="region of interest" description="Disordered" evidence="1">
    <location>
        <begin position="911"/>
        <end position="943"/>
    </location>
</feature>
<evidence type="ECO:0000256" key="1">
    <source>
        <dbReference type="SAM" id="MobiDB-lite"/>
    </source>
</evidence>
<protein>
    <submittedName>
        <fullName evidence="2">Uncharacterized protein</fullName>
    </submittedName>
</protein>
<dbReference type="EnsemblBacteria" id="ABA53263">
    <property type="protein sequence ID" value="ABA53263"/>
    <property type="gene ID" value="BURPS1710b_A1238"/>
</dbReference>
<dbReference type="HOGENOM" id="CLU_279480_0_0_4"/>
<gene>
    <name evidence="2" type="ordered locus">BURPS1710b_A1238</name>
</gene>
<feature type="region of interest" description="Disordered" evidence="1">
    <location>
        <begin position="683"/>
        <end position="747"/>
    </location>
</feature>
<reference evidence="2 3" key="1">
    <citation type="submission" date="2005-09" db="EMBL/GenBank/DDBJ databases">
        <authorList>
            <person name="Woods D.E."/>
            <person name="Nierman W.C."/>
        </authorList>
    </citation>
    <scope>NUCLEOTIDE SEQUENCE [LARGE SCALE GENOMIC DNA]</scope>
    <source>
        <strain evidence="2 3">1710b</strain>
    </source>
</reference>
<dbReference type="EMBL" id="CP000125">
    <property type="protein sequence ID" value="ABA53263.1"/>
    <property type="molecule type" value="Genomic_DNA"/>
</dbReference>
<organism evidence="2 3">
    <name type="scientific">Burkholderia pseudomallei (strain 1710b)</name>
    <dbReference type="NCBI Taxonomy" id="320372"/>
    <lineage>
        <taxon>Bacteria</taxon>
        <taxon>Pseudomonadati</taxon>
        <taxon>Pseudomonadota</taxon>
        <taxon>Betaproteobacteria</taxon>
        <taxon>Burkholderiales</taxon>
        <taxon>Burkholderiaceae</taxon>
        <taxon>Burkholderia</taxon>
        <taxon>pseudomallei group</taxon>
    </lineage>
</organism>
<evidence type="ECO:0000313" key="3">
    <source>
        <dbReference type="Proteomes" id="UP000002700"/>
    </source>
</evidence>
<feature type="region of interest" description="Disordered" evidence="1">
    <location>
        <begin position="116"/>
        <end position="139"/>
    </location>
</feature>
<dbReference type="KEGG" id="bpm:BURPS1710b_A1238"/>
<feature type="compositionally biased region" description="Basic residues" evidence="1">
    <location>
        <begin position="911"/>
        <end position="924"/>
    </location>
</feature>
<dbReference type="Proteomes" id="UP000002700">
    <property type="component" value="Chromosome II"/>
</dbReference>
<name>Q3JJ58_BURP1</name>
<sequence length="1127" mass="130583">MVRPHRDRELRRFVVRIGHRAHRAERMRAAVGIVERRDQRHLAVVIDLRHPRDLRMVEVAYRTEEAHSQIVRRHRAQQLAMRGLVLGANRTHRDAFSAPVELLLEIARIWHDREPAAPRREPDVRPKRDHACGPHAQHKRHLDDFAHIAHRLRKRGQCLQKRLGRRAMRIRRSRDDRAREHGIERRQPVDDERRGHAIRRRHRIAEYRPEVRVVVHPDRDVDDRIAHVDVRVGRALDAETRQPFERRVAFEPVAPLRERRARRVPRGRDRRRRLRRRALRRLHQQLPAQLIIDKARMRARETLRRRVHGDAVHVQRVARRGVDAAEEAREHAATRELARFDQHTCDVDGRRAMRRRMNHEHGACRRMLRERLQRRAEIFGPRVVAEQQRIAGDDACGQRAADFVDGRPRPLRQRFPRRRECVDGKLRDAPVARDERHPAARRRGTADAERLDLVEKIVERVDAHHPRALKRGRVKQVARIAAPRAQRKHRLVARRGARRRHELARRFHRVELEQDRACLGIARQVVEHVGRVDIRLAAECDRMRETEPARMRPAEHRVRQRIRLRHPCDATRLDDARRRAEMRAQRGRHHAQAARPDDAQQIWLRRGKRPFQRGPVCARTSLADDDRRTHAQAAQLAHDAGPRRGRRAYERDRRRARQLVDIGINLVAVQFAVLRVDRPDRAAEPAVEHARPHHRADAARARRSADDGNGCRMEQRIEIANGHGNSAERIERRRSTRGHAGPRPSAHRIGEASSAAYMPFGRIAEPRKRPHHRRTHFAAAAEPAASRPHALNGASLLFRNGATRNERMERTSRGPACGEPCLAPGGMPRAARRRRYGRAMRFWPAVTTRAATRLAAALRRCMHARTRRPGLDCNVRQRKKPARRGPVPRIATTRCTTFEARLVGAETAVSKHRSGRLGNRKWRTGKFDALPNSGQSPRRAKNRRAIKRTTWPITDQIRIQRSMPLRDLGQIRKQWRCPARVSSEPAIAPAHRGAARDPSAAAFAASVEIARAGMASGRRTPFWRKQRYFIHAGPSAARFDCRPNEKAVSEMSSTRIRRPCALALSASRLADQNRQMALSRLIGAPPLFRYRGRTRPRCPHRMRNGTPKAPRRYAPCSAKGERFRESR</sequence>
<evidence type="ECO:0000313" key="2">
    <source>
        <dbReference type="EMBL" id="ABA53263.1"/>
    </source>
</evidence>